<keyword evidence="4 7" id="KW-0812">Transmembrane</keyword>
<comment type="subcellular location">
    <subcellularLocation>
        <location evidence="1">Cell membrane</location>
        <topology evidence="1">Multi-pass membrane protein</topology>
    </subcellularLocation>
</comment>
<name>A0ABV9RW34_9PSEU</name>
<organism evidence="8 9">
    <name type="scientific">Actinophytocola glycyrrhizae</name>
    <dbReference type="NCBI Taxonomy" id="2044873"/>
    <lineage>
        <taxon>Bacteria</taxon>
        <taxon>Bacillati</taxon>
        <taxon>Actinomycetota</taxon>
        <taxon>Actinomycetes</taxon>
        <taxon>Pseudonocardiales</taxon>
        <taxon>Pseudonocardiaceae</taxon>
    </lineage>
</organism>
<evidence type="ECO:0000256" key="5">
    <source>
        <dbReference type="ARBA" id="ARBA00022989"/>
    </source>
</evidence>
<dbReference type="PANTHER" id="PTHR34584">
    <property type="entry name" value="NA(+)/H(+) ANTIPORTER SUBUNIT E1"/>
    <property type="match status" value="1"/>
</dbReference>
<proteinExistence type="inferred from homology"/>
<reference evidence="9" key="1">
    <citation type="journal article" date="2019" name="Int. J. Syst. Evol. Microbiol.">
        <title>The Global Catalogue of Microorganisms (GCM) 10K type strain sequencing project: providing services to taxonomists for standard genome sequencing and annotation.</title>
        <authorList>
            <consortium name="The Broad Institute Genomics Platform"/>
            <consortium name="The Broad Institute Genome Sequencing Center for Infectious Disease"/>
            <person name="Wu L."/>
            <person name="Ma J."/>
        </authorList>
    </citation>
    <scope>NUCLEOTIDE SEQUENCE [LARGE SCALE GENOMIC DNA]</scope>
    <source>
        <strain evidence="9">ZS-22-S1</strain>
    </source>
</reference>
<sequence>MRWNRRMVPLFVVFWLVLSGHYTTLLLVLGALSVALVCWLSWRAGLVEGEGASVPLALRLPRYLLWLVKEVLVSAVAVVRRVWSPRPRLRPTVGVTPSPDMSALSQVIYANSITFTPGTLSLDLDEDQIKVHGLDPADVEELHSGRMLRRVRRLEVRR</sequence>
<gene>
    <name evidence="8" type="ORF">ACFPCV_05025</name>
</gene>
<evidence type="ECO:0000256" key="7">
    <source>
        <dbReference type="SAM" id="Phobius"/>
    </source>
</evidence>
<dbReference type="Proteomes" id="UP001595859">
    <property type="component" value="Unassembled WGS sequence"/>
</dbReference>
<evidence type="ECO:0000256" key="1">
    <source>
        <dbReference type="ARBA" id="ARBA00004651"/>
    </source>
</evidence>
<keyword evidence="6 7" id="KW-0472">Membrane</keyword>
<dbReference type="RefSeq" id="WP_378054812.1">
    <property type="nucleotide sequence ID" value="NZ_JBHSIS010000002.1"/>
</dbReference>
<evidence type="ECO:0000256" key="3">
    <source>
        <dbReference type="ARBA" id="ARBA00022475"/>
    </source>
</evidence>
<evidence type="ECO:0000256" key="4">
    <source>
        <dbReference type="ARBA" id="ARBA00022692"/>
    </source>
</evidence>
<evidence type="ECO:0000256" key="2">
    <source>
        <dbReference type="ARBA" id="ARBA00006228"/>
    </source>
</evidence>
<dbReference type="InterPro" id="IPR002758">
    <property type="entry name" value="Cation_antiport_E"/>
</dbReference>
<evidence type="ECO:0000313" key="9">
    <source>
        <dbReference type="Proteomes" id="UP001595859"/>
    </source>
</evidence>
<feature type="transmembrane region" description="Helical" evidence="7">
    <location>
        <begin position="12"/>
        <end position="42"/>
    </location>
</feature>
<keyword evidence="9" id="KW-1185">Reference proteome</keyword>
<dbReference type="PANTHER" id="PTHR34584:SF1">
    <property type="entry name" value="NA(+)_H(+) ANTIPORTER SUBUNIT E1"/>
    <property type="match status" value="1"/>
</dbReference>
<keyword evidence="5 7" id="KW-1133">Transmembrane helix</keyword>
<evidence type="ECO:0000313" key="8">
    <source>
        <dbReference type="EMBL" id="MFC4852859.1"/>
    </source>
</evidence>
<protein>
    <submittedName>
        <fullName evidence="8">Na+/H+ antiporter subunit E</fullName>
    </submittedName>
</protein>
<comment type="similarity">
    <text evidence="2">Belongs to the CPA3 antiporters (TC 2.A.63) subunit E family.</text>
</comment>
<comment type="caution">
    <text evidence="8">The sequence shown here is derived from an EMBL/GenBank/DDBJ whole genome shotgun (WGS) entry which is preliminary data.</text>
</comment>
<keyword evidence="3" id="KW-1003">Cell membrane</keyword>
<dbReference type="Pfam" id="PF01899">
    <property type="entry name" value="MNHE"/>
    <property type="match status" value="1"/>
</dbReference>
<evidence type="ECO:0000256" key="6">
    <source>
        <dbReference type="ARBA" id="ARBA00023136"/>
    </source>
</evidence>
<dbReference type="EMBL" id="JBHSIS010000002">
    <property type="protein sequence ID" value="MFC4852859.1"/>
    <property type="molecule type" value="Genomic_DNA"/>
</dbReference>
<accession>A0ABV9RW34</accession>